<accession>A0A9P4NGE7</accession>
<keyword evidence="5" id="KW-1185">Reference proteome</keyword>
<comment type="caution">
    <text evidence="4">The sequence shown here is derived from an EMBL/GenBank/DDBJ whole genome shotgun (WGS) entry which is preliminary data.</text>
</comment>
<dbReference type="Proteomes" id="UP000800235">
    <property type="component" value="Unassembled WGS sequence"/>
</dbReference>
<evidence type="ECO:0000256" key="1">
    <source>
        <dbReference type="SAM" id="MobiDB-lite"/>
    </source>
</evidence>
<name>A0A9P4NGE7_9PEZI</name>
<dbReference type="OrthoDB" id="410651at2759"/>
<dbReference type="InterPro" id="IPR008936">
    <property type="entry name" value="Rho_GTPase_activation_prot"/>
</dbReference>
<dbReference type="PROSITE" id="PS50191">
    <property type="entry name" value="CRAL_TRIO"/>
    <property type="match status" value="1"/>
</dbReference>
<feature type="region of interest" description="Disordered" evidence="1">
    <location>
        <begin position="468"/>
        <end position="614"/>
    </location>
</feature>
<dbReference type="EMBL" id="MU007108">
    <property type="protein sequence ID" value="KAF2420551.1"/>
    <property type="molecule type" value="Genomic_DNA"/>
</dbReference>
<dbReference type="SUPFAM" id="SSF52087">
    <property type="entry name" value="CRAL/TRIO domain"/>
    <property type="match status" value="1"/>
</dbReference>
<feature type="compositionally biased region" description="Polar residues" evidence="1">
    <location>
        <begin position="500"/>
        <end position="513"/>
    </location>
</feature>
<dbReference type="AlphaFoldDB" id="A0A9P4NGE7"/>
<dbReference type="InterPro" id="IPR000198">
    <property type="entry name" value="RhoGAP_dom"/>
</dbReference>
<dbReference type="Gene3D" id="1.10.555.10">
    <property type="entry name" value="Rho GTPase activation protein"/>
    <property type="match status" value="1"/>
</dbReference>
<dbReference type="Pfam" id="PF13716">
    <property type="entry name" value="CRAL_TRIO_2"/>
    <property type="match status" value="1"/>
</dbReference>
<dbReference type="Pfam" id="PF00620">
    <property type="entry name" value="RhoGAP"/>
    <property type="match status" value="1"/>
</dbReference>
<dbReference type="PANTHER" id="PTHR45808">
    <property type="entry name" value="RHO GTPASE-ACTIVATING PROTEIN 68F"/>
    <property type="match status" value="1"/>
</dbReference>
<dbReference type="PANTHER" id="PTHR45808:SF2">
    <property type="entry name" value="RHO GTPASE-ACTIVATING PROTEIN 68F"/>
    <property type="match status" value="1"/>
</dbReference>
<feature type="compositionally biased region" description="Pro residues" evidence="1">
    <location>
        <begin position="474"/>
        <end position="483"/>
    </location>
</feature>
<evidence type="ECO:0000313" key="5">
    <source>
        <dbReference type="Proteomes" id="UP000800235"/>
    </source>
</evidence>
<organism evidence="4 5">
    <name type="scientific">Tothia fuscella</name>
    <dbReference type="NCBI Taxonomy" id="1048955"/>
    <lineage>
        <taxon>Eukaryota</taxon>
        <taxon>Fungi</taxon>
        <taxon>Dikarya</taxon>
        <taxon>Ascomycota</taxon>
        <taxon>Pezizomycotina</taxon>
        <taxon>Dothideomycetes</taxon>
        <taxon>Pleosporomycetidae</taxon>
        <taxon>Venturiales</taxon>
        <taxon>Cylindrosympodiaceae</taxon>
        <taxon>Tothia</taxon>
    </lineage>
</organism>
<dbReference type="GO" id="GO:0005096">
    <property type="term" value="F:GTPase activator activity"/>
    <property type="evidence" value="ECO:0007669"/>
    <property type="project" value="TreeGrafter"/>
</dbReference>
<dbReference type="SMART" id="SM00324">
    <property type="entry name" value="RhoGAP"/>
    <property type="match status" value="1"/>
</dbReference>
<reference evidence="4" key="1">
    <citation type="journal article" date="2020" name="Stud. Mycol.">
        <title>101 Dothideomycetes genomes: a test case for predicting lifestyles and emergence of pathogens.</title>
        <authorList>
            <person name="Haridas S."/>
            <person name="Albert R."/>
            <person name="Binder M."/>
            <person name="Bloem J."/>
            <person name="Labutti K."/>
            <person name="Salamov A."/>
            <person name="Andreopoulos B."/>
            <person name="Baker S."/>
            <person name="Barry K."/>
            <person name="Bills G."/>
            <person name="Bluhm B."/>
            <person name="Cannon C."/>
            <person name="Castanera R."/>
            <person name="Culley D."/>
            <person name="Daum C."/>
            <person name="Ezra D."/>
            <person name="Gonzalez J."/>
            <person name="Henrissat B."/>
            <person name="Kuo A."/>
            <person name="Liang C."/>
            <person name="Lipzen A."/>
            <person name="Lutzoni F."/>
            <person name="Magnuson J."/>
            <person name="Mondo S."/>
            <person name="Nolan M."/>
            <person name="Ohm R."/>
            <person name="Pangilinan J."/>
            <person name="Park H.-J."/>
            <person name="Ramirez L."/>
            <person name="Alfaro M."/>
            <person name="Sun H."/>
            <person name="Tritt A."/>
            <person name="Yoshinaga Y."/>
            <person name="Zwiers L.-H."/>
            <person name="Turgeon B."/>
            <person name="Goodwin S."/>
            <person name="Spatafora J."/>
            <person name="Crous P."/>
            <person name="Grigoriev I."/>
        </authorList>
    </citation>
    <scope>NUCLEOTIDE SEQUENCE</scope>
    <source>
        <strain evidence="4">CBS 130266</strain>
    </source>
</reference>
<feature type="domain" description="Rho-GAP" evidence="3">
    <location>
        <begin position="183"/>
        <end position="400"/>
    </location>
</feature>
<evidence type="ECO:0000259" key="3">
    <source>
        <dbReference type="PROSITE" id="PS50238"/>
    </source>
</evidence>
<feature type="domain" description="CRAL-TRIO" evidence="2">
    <location>
        <begin position="1"/>
        <end position="154"/>
    </location>
</feature>
<dbReference type="GO" id="GO:0005737">
    <property type="term" value="C:cytoplasm"/>
    <property type="evidence" value="ECO:0007669"/>
    <property type="project" value="TreeGrafter"/>
</dbReference>
<protein>
    <submittedName>
        <fullName evidence="4">Rho GTPase activation protein</fullName>
    </submittedName>
</protein>
<dbReference type="InterPro" id="IPR001251">
    <property type="entry name" value="CRAL-TRIO_dom"/>
</dbReference>
<evidence type="ECO:0000259" key="2">
    <source>
        <dbReference type="PROSITE" id="PS50191"/>
    </source>
</evidence>
<gene>
    <name evidence="4" type="ORF">EJ08DRAFT_702412</name>
</gene>
<feature type="compositionally biased region" description="Polar residues" evidence="1">
    <location>
        <begin position="531"/>
        <end position="548"/>
    </location>
</feature>
<dbReference type="PROSITE" id="PS50238">
    <property type="entry name" value="RHOGAP"/>
    <property type="match status" value="1"/>
</dbReference>
<evidence type="ECO:0000313" key="4">
    <source>
        <dbReference type="EMBL" id="KAF2420551.1"/>
    </source>
</evidence>
<dbReference type="SUPFAM" id="SSF48350">
    <property type="entry name" value="GTPase activation domain, GAP"/>
    <property type="match status" value="1"/>
</dbReference>
<dbReference type="Gene3D" id="3.40.525.10">
    <property type="entry name" value="CRAL-TRIO lipid binding domain"/>
    <property type="match status" value="1"/>
</dbReference>
<feature type="region of interest" description="Disordered" evidence="1">
    <location>
        <begin position="434"/>
        <end position="456"/>
    </location>
</feature>
<proteinExistence type="predicted"/>
<dbReference type="GO" id="GO:0007264">
    <property type="term" value="P:small GTPase-mediated signal transduction"/>
    <property type="evidence" value="ECO:0007669"/>
    <property type="project" value="TreeGrafter"/>
</dbReference>
<dbReference type="CDD" id="cd00170">
    <property type="entry name" value="SEC14"/>
    <property type="match status" value="1"/>
</dbReference>
<feature type="compositionally biased region" description="Basic and acidic residues" evidence="1">
    <location>
        <begin position="434"/>
        <end position="452"/>
    </location>
</feature>
<dbReference type="CDD" id="cd00159">
    <property type="entry name" value="RhoGAP"/>
    <property type="match status" value="1"/>
</dbReference>
<sequence length="614" mass="68612">MAKSATSIIYRSPLLSPAGLPIYILNAAALPDTHDVDYDTLLPYVLARLPGEDELVGGAEYEVILFAGGATEGATSTRRNHPGVGWFLQAYHVLSRAMRKRIQKLYIVHQRTWVRMLVEVFSTVASPKFRRKIVHASTLSTLALHIPIDNILIPPSAFLRDRQVASSIHVPSASGRRAFGAPQPFPKNFQGQWRLPRVLRETTSFILMGDNINMEGLFRIPAHVKLKEILREAYDRGQKFIIWKEQNIALPLPRYYNAEGLDTIVAQADQSETYGVHLAAGLLKFWYAELREPLFPPSCYRDLKIHFGNAEATPSLEKLTEMLSYMSKWSILPITSRQVLNRHLLPLMSAVIQHSDRNKMTADNIAVCFAPTLLCGFDPVEDMKMSAIVRKILAVAADLWSAGLREALGIEEGAFAHDMQPPARIEDYEDPLDRRLSSQDETKSPASFHEDQEVGIILKDNDASPIEPYLNYMVPPPLPPRQPIPQQKEEAQSFAPPLPQRSSRSTSTPFSDETTVRRKPAPPLTVPPRYSTITASSDDVTESPSTYMAVSDGFAPARRGDWSFDADEETHTNKPTSASPSAPYGIGNRQESQIRRKPVTPTLQSDDEGWGKKK</sequence>
<dbReference type="InterPro" id="IPR036865">
    <property type="entry name" value="CRAL-TRIO_dom_sf"/>
</dbReference>